<dbReference type="SMART" id="SM00382">
    <property type="entry name" value="AAA"/>
    <property type="match status" value="1"/>
</dbReference>
<dbReference type="EMBL" id="POUD01000041">
    <property type="protein sequence ID" value="PZG19239.1"/>
    <property type="molecule type" value="Genomic_DNA"/>
</dbReference>
<dbReference type="PROSITE" id="PS50893">
    <property type="entry name" value="ABC_TRANSPORTER_2"/>
    <property type="match status" value="1"/>
</dbReference>
<evidence type="ECO:0000313" key="10">
    <source>
        <dbReference type="EMBL" id="PZG19239.1"/>
    </source>
</evidence>
<feature type="domain" description="ABC transporter" evidence="8">
    <location>
        <begin position="339"/>
        <end position="589"/>
    </location>
</feature>
<keyword evidence="11" id="KW-1185">Reference proteome</keyword>
<dbReference type="AlphaFoldDB" id="A0A2W2ER21"/>
<dbReference type="SUPFAM" id="SSF52540">
    <property type="entry name" value="P-loop containing nucleoside triphosphate hydrolases"/>
    <property type="match status" value="1"/>
</dbReference>
<proteinExistence type="predicted"/>
<dbReference type="Pfam" id="PF00005">
    <property type="entry name" value="ABC_tran"/>
    <property type="match status" value="1"/>
</dbReference>
<evidence type="ECO:0000256" key="2">
    <source>
        <dbReference type="ARBA" id="ARBA00022692"/>
    </source>
</evidence>
<keyword evidence="3" id="KW-0547">Nucleotide-binding</keyword>
<comment type="caution">
    <text evidence="10">The sequence shown here is derived from an EMBL/GenBank/DDBJ whole genome shotgun (WGS) entry which is preliminary data.</text>
</comment>
<feature type="transmembrane region" description="Helical" evidence="7">
    <location>
        <begin position="244"/>
        <end position="267"/>
    </location>
</feature>
<dbReference type="GO" id="GO:0015421">
    <property type="term" value="F:ABC-type oligopeptide transporter activity"/>
    <property type="evidence" value="ECO:0007669"/>
    <property type="project" value="TreeGrafter"/>
</dbReference>
<dbReference type="InterPro" id="IPR036640">
    <property type="entry name" value="ABC1_TM_sf"/>
</dbReference>
<evidence type="ECO:0000313" key="11">
    <source>
        <dbReference type="Proteomes" id="UP000249304"/>
    </source>
</evidence>
<feature type="domain" description="ABC transmembrane type-1" evidence="9">
    <location>
        <begin position="24"/>
        <end position="305"/>
    </location>
</feature>
<evidence type="ECO:0000256" key="6">
    <source>
        <dbReference type="ARBA" id="ARBA00023136"/>
    </source>
</evidence>
<dbReference type="InterPro" id="IPR017871">
    <property type="entry name" value="ABC_transporter-like_CS"/>
</dbReference>
<dbReference type="GO" id="GO:0005886">
    <property type="term" value="C:plasma membrane"/>
    <property type="evidence" value="ECO:0007669"/>
    <property type="project" value="UniProtKB-SubCell"/>
</dbReference>
<evidence type="ECO:0000256" key="5">
    <source>
        <dbReference type="ARBA" id="ARBA00022989"/>
    </source>
</evidence>
<evidence type="ECO:0000256" key="4">
    <source>
        <dbReference type="ARBA" id="ARBA00022840"/>
    </source>
</evidence>
<feature type="transmembrane region" description="Helical" evidence="7">
    <location>
        <begin position="279"/>
        <end position="305"/>
    </location>
</feature>
<name>A0A2W2ER21_9ACTN</name>
<dbReference type="InterPro" id="IPR039421">
    <property type="entry name" value="Type_1_exporter"/>
</dbReference>
<sequence>MVSGLAQAVSLARRSAAAHLLGHLGLTAVSIAAPIVTVWLTKMTVDELAAPGSWDTVWLLAVGLAGAGLLSAAGPQASRYFVAESNRRMALTAKDELFAALERQTGLAGFEDPHFLDRLRLAQQSAAAPGSILESALGVGRNVLTGLGLLGSLTVVSPLITVVVLASGLPMLLVELRLSRRRARMMQAISPTQRREFFYQDLLGGGSAAKEVRLLGLGAFLRGRIRAELQAANSAQRAMDRREFVMHSALVLMSAIVSGFGLIWMIAMVAGGQGTIGDVAMLIGTLGGVHTALGGAVSATAGVHLQLLTFGHYMAVLRAEPDLPQAATPRRLPALRRGIELRDVWFRYSDDHPWILRGVNLFIPHGQSVALVGLNGSGKSTLLKLLCRFYDPVRGSILWDGVDLRDVTVEELRARIGAVFQDFMNYDFTAADNIAVGDLSASCDLPRIKAAAHRAGVHETLQDLPHGYDTLLTRMFFTLADRDDDSTGVVLSGGQWQRIAIARAFLRAERDLMILDEPSAGLDAEAEHDMHTRLREIRSGRTSLLISHRLGAVREADLIVVLADGSIIESGRHADLMAVSGAYSRLFTLQASGYLAETAPAPQLP</sequence>
<gene>
    <name evidence="10" type="ORF">C1J01_12750</name>
</gene>
<dbReference type="SUPFAM" id="SSF90123">
    <property type="entry name" value="ABC transporter transmembrane region"/>
    <property type="match status" value="1"/>
</dbReference>
<feature type="transmembrane region" description="Helical" evidence="7">
    <location>
        <begin position="20"/>
        <end position="40"/>
    </location>
</feature>
<evidence type="ECO:0000259" key="9">
    <source>
        <dbReference type="PROSITE" id="PS50929"/>
    </source>
</evidence>
<keyword evidence="2 7" id="KW-0812">Transmembrane</keyword>
<keyword evidence="4" id="KW-0067">ATP-binding</keyword>
<dbReference type="InterPro" id="IPR011527">
    <property type="entry name" value="ABC1_TM_dom"/>
</dbReference>
<evidence type="ECO:0000256" key="3">
    <source>
        <dbReference type="ARBA" id="ARBA00022741"/>
    </source>
</evidence>
<organism evidence="10 11">
    <name type="scientific">Nonomuraea aridisoli</name>
    <dbReference type="NCBI Taxonomy" id="2070368"/>
    <lineage>
        <taxon>Bacteria</taxon>
        <taxon>Bacillati</taxon>
        <taxon>Actinomycetota</taxon>
        <taxon>Actinomycetes</taxon>
        <taxon>Streptosporangiales</taxon>
        <taxon>Streptosporangiaceae</taxon>
        <taxon>Nonomuraea</taxon>
    </lineage>
</organism>
<feature type="transmembrane region" description="Helical" evidence="7">
    <location>
        <begin position="52"/>
        <end position="73"/>
    </location>
</feature>
<dbReference type="InterPro" id="IPR003593">
    <property type="entry name" value="AAA+_ATPase"/>
</dbReference>
<dbReference type="Gene3D" id="1.20.1560.10">
    <property type="entry name" value="ABC transporter type 1, transmembrane domain"/>
    <property type="match status" value="1"/>
</dbReference>
<comment type="subcellular location">
    <subcellularLocation>
        <location evidence="1">Cell membrane</location>
        <topology evidence="1">Multi-pass membrane protein</topology>
    </subcellularLocation>
</comment>
<dbReference type="Gene3D" id="3.40.50.300">
    <property type="entry name" value="P-loop containing nucleotide triphosphate hydrolases"/>
    <property type="match status" value="1"/>
</dbReference>
<dbReference type="PANTHER" id="PTHR43394:SF1">
    <property type="entry name" value="ATP-BINDING CASSETTE SUB-FAMILY B MEMBER 10, MITOCHONDRIAL"/>
    <property type="match status" value="1"/>
</dbReference>
<protein>
    <submittedName>
        <fullName evidence="10">Multidrug ABC transporter permease</fullName>
    </submittedName>
</protein>
<dbReference type="GO" id="GO:0005524">
    <property type="term" value="F:ATP binding"/>
    <property type="evidence" value="ECO:0007669"/>
    <property type="project" value="UniProtKB-KW"/>
</dbReference>
<evidence type="ECO:0000259" key="8">
    <source>
        <dbReference type="PROSITE" id="PS50893"/>
    </source>
</evidence>
<feature type="transmembrane region" description="Helical" evidence="7">
    <location>
        <begin position="155"/>
        <end position="176"/>
    </location>
</feature>
<dbReference type="GO" id="GO:0016887">
    <property type="term" value="F:ATP hydrolysis activity"/>
    <property type="evidence" value="ECO:0007669"/>
    <property type="project" value="InterPro"/>
</dbReference>
<dbReference type="InterPro" id="IPR027417">
    <property type="entry name" value="P-loop_NTPase"/>
</dbReference>
<keyword evidence="5 7" id="KW-1133">Transmembrane helix</keyword>
<keyword evidence="6 7" id="KW-0472">Membrane</keyword>
<dbReference type="PANTHER" id="PTHR43394">
    <property type="entry name" value="ATP-DEPENDENT PERMEASE MDL1, MITOCHONDRIAL"/>
    <property type="match status" value="1"/>
</dbReference>
<evidence type="ECO:0000256" key="7">
    <source>
        <dbReference type="SAM" id="Phobius"/>
    </source>
</evidence>
<dbReference type="PROSITE" id="PS50929">
    <property type="entry name" value="ABC_TM1F"/>
    <property type="match status" value="1"/>
</dbReference>
<dbReference type="OrthoDB" id="9806127at2"/>
<accession>A0A2W2ER21</accession>
<evidence type="ECO:0000256" key="1">
    <source>
        <dbReference type="ARBA" id="ARBA00004651"/>
    </source>
</evidence>
<reference evidence="10 11" key="1">
    <citation type="submission" date="2018-01" db="EMBL/GenBank/DDBJ databases">
        <title>Draft genome sequence of Nonomuraea sp. KC333.</title>
        <authorList>
            <person name="Sahin N."/>
            <person name="Saygin H."/>
            <person name="Ay H."/>
        </authorList>
    </citation>
    <scope>NUCLEOTIDE SEQUENCE [LARGE SCALE GENOMIC DNA]</scope>
    <source>
        <strain evidence="10 11">KC333</strain>
    </source>
</reference>
<dbReference type="Proteomes" id="UP000249304">
    <property type="component" value="Unassembled WGS sequence"/>
</dbReference>
<dbReference type="PROSITE" id="PS00211">
    <property type="entry name" value="ABC_TRANSPORTER_1"/>
    <property type="match status" value="1"/>
</dbReference>
<dbReference type="InterPro" id="IPR003439">
    <property type="entry name" value="ABC_transporter-like_ATP-bd"/>
</dbReference>